<organism evidence="1 2">
    <name type="scientific">Sagittula marina</name>
    <dbReference type="NCBI Taxonomy" id="943940"/>
    <lineage>
        <taxon>Bacteria</taxon>
        <taxon>Pseudomonadati</taxon>
        <taxon>Pseudomonadota</taxon>
        <taxon>Alphaproteobacteria</taxon>
        <taxon>Rhodobacterales</taxon>
        <taxon>Roseobacteraceae</taxon>
        <taxon>Sagittula</taxon>
    </lineage>
</organism>
<keyword evidence="2" id="KW-1185">Reference proteome</keyword>
<dbReference type="Proteomes" id="UP000541426">
    <property type="component" value="Unassembled WGS sequence"/>
</dbReference>
<dbReference type="EMBL" id="JACIEJ010000009">
    <property type="protein sequence ID" value="MBB3987084.1"/>
    <property type="molecule type" value="Genomic_DNA"/>
</dbReference>
<evidence type="ECO:0000313" key="2">
    <source>
        <dbReference type="Proteomes" id="UP000541426"/>
    </source>
</evidence>
<dbReference type="RefSeq" id="WP_183967968.1">
    <property type="nucleotide sequence ID" value="NZ_BAABBZ010000058.1"/>
</dbReference>
<sequence length="103" mass="11032">MDIGSNMAALQVTGAQVAQPGAAAPDAPHSAVKEFETMFLTQMVDEMLKQVDIGDFGGGQAEDTWRFFLAEAFSREIVEQGGAGLSASLERSLSAYSQTRKME</sequence>
<name>A0A7W6DQR7_9RHOB</name>
<protein>
    <submittedName>
        <fullName evidence="1">Rod binding domain-containing protein</fullName>
    </submittedName>
</protein>
<gene>
    <name evidence="1" type="ORF">GGQ68_003430</name>
</gene>
<dbReference type="AlphaFoldDB" id="A0A7W6DQR7"/>
<reference evidence="1 2" key="1">
    <citation type="submission" date="2020-08" db="EMBL/GenBank/DDBJ databases">
        <title>Genomic Encyclopedia of Type Strains, Phase IV (KMG-IV): sequencing the most valuable type-strain genomes for metagenomic binning, comparative biology and taxonomic classification.</title>
        <authorList>
            <person name="Goeker M."/>
        </authorList>
    </citation>
    <scope>NUCLEOTIDE SEQUENCE [LARGE SCALE GENOMIC DNA]</scope>
    <source>
        <strain evidence="1 2">DSM 102235</strain>
    </source>
</reference>
<comment type="caution">
    <text evidence="1">The sequence shown here is derived from an EMBL/GenBank/DDBJ whole genome shotgun (WGS) entry which is preliminary data.</text>
</comment>
<accession>A0A7W6DQR7</accession>
<evidence type="ECO:0000313" key="1">
    <source>
        <dbReference type="EMBL" id="MBB3987084.1"/>
    </source>
</evidence>
<proteinExistence type="predicted"/>